<dbReference type="AlphaFoldDB" id="A0A059KI99"/>
<dbReference type="EMBL" id="AZRA01000100">
    <property type="protein sequence ID" value="KDB51075.1"/>
    <property type="molecule type" value="Genomic_DNA"/>
</dbReference>
<proteinExistence type="inferred from homology"/>
<gene>
    <name evidence="9" type="ORF">X805_33020</name>
</gene>
<dbReference type="PANTHER" id="PTHR33362">
    <property type="entry name" value="SIALIC ACID TRAP TRANSPORTER PERMEASE PROTEIN SIAT-RELATED"/>
    <property type="match status" value="1"/>
</dbReference>
<keyword evidence="7" id="KW-0813">Transport</keyword>
<dbReference type="PANTHER" id="PTHR33362:SF5">
    <property type="entry name" value="C4-DICARBOXYLATE TRAP TRANSPORTER LARGE PERMEASE PROTEIN DCTM"/>
    <property type="match status" value="1"/>
</dbReference>
<feature type="transmembrane region" description="Helical" evidence="7">
    <location>
        <begin position="283"/>
        <end position="304"/>
    </location>
</feature>
<dbReference type="InterPro" id="IPR010656">
    <property type="entry name" value="DctM"/>
</dbReference>
<comment type="function">
    <text evidence="7">Part of the tripartite ATP-independent periplasmic (TRAP) transport system.</text>
</comment>
<dbReference type="GO" id="GO:0022857">
    <property type="term" value="F:transmembrane transporter activity"/>
    <property type="evidence" value="ECO:0007669"/>
    <property type="project" value="UniProtKB-UniRule"/>
</dbReference>
<dbReference type="GO" id="GO:0005886">
    <property type="term" value="C:plasma membrane"/>
    <property type="evidence" value="ECO:0007669"/>
    <property type="project" value="UniProtKB-SubCell"/>
</dbReference>
<dbReference type="NCBIfam" id="TIGR00786">
    <property type="entry name" value="dctM"/>
    <property type="match status" value="1"/>
</dbReference>
<accession>A0A059KI99</accession>
<comment type="caution">
    <text evidence="9">The sequence shown here is derived from an EMBL/GenBank/DDBJ whole genome shotgun (WGS) entry which is preliminary data.</text>
</comment>
<feature type="transmembrane region" description="Helical" evidence="7">
    <location>
        <begin position="59"/>
        <end position="80"/>
    </location>
</feature>
<feature type="transmembrane region" description="Helical" evidence="7">
    <location>
        <begin position="100"/>
        <end position="129"/>
    </location>
</feature>
<evidence type="ECO:0000256" key="1">
    <source>
        <dbReference type="ARBA" id="ARBA00004429"/>
    </source>
</evidence>
<keyword evidence="2" id="KW-1003">Cell membrane</keyword>
<dbReference type="PIRSF" id="PIRSF006066">
    <property type="entry name" value="HI0050"/>
    <property type="match status" value="1"/>
</dbReference>
<dbReference type="InterPro" id="IPR004681">
    <property type="entry name" value="TRAP_DctM"/>
</dbReference>
<name>A0A059KI99_9BURK</name>
<keyword evidence="6 7" id="KW-0472">Membrane</keyword>
<reference evidence="9 10" key="1">
    <citation type="journal article" date="2014" name="FEMS Microbiol. Ecol.">
        <title>Sphaerotilus natans encrusted with nanoball-shaped Fe(III) oxide minerals formed by nitrate-reducing mixotrophic Fe(II) oxidation.</title>
        <authorList>
            <person name="Park S."/>
            <person name="Kim D.H."/>
            <person name="Lee J.H."/>
            <person name="Hur H.G."/>
        </authorList>
    </citation>
    <scope>NUCLEOTIDE SEQUENCE [LARGE SCALE GENOMIC DNA]</scope>
    <source>
        <strain evidence="9 10">DSM 6575</strain>
    </source>
</reference>
<comment type="similarity">
    <text evidence="7">Belongs to the TRAP transporter large permease family.</text>
</comment>
<feature type="transmembrane region" description="Helical" evidence="7">
    <location>
        <begin position="180"/>
        <end position="199"/>
    </location>
</feature>
<feature type="transmembrane region" description="Helical" evidence="7">
    <location>
        <begin position="141"/>
        <end position="168"/>
    </location>
</feature>
<evidence type="ECO:0000256" key="6">
    <source>
        <dbReference type="ARBA" id="ARBA00023136"/>
    </source>
</evidence>
<protein>
    <recommendedName>
        <fullName evidence="7">TRAP transporter large permease protein</fullName>
    </recommendedName>
</protein>
<comment type="subcellular location">
    <subcellularLocation>
        <location evidence="1 7">Cell inner membrane</location>
        <topology evidence="1 7">Multi-pass membrane protein</topology>
    </subcellularLocation>
</comment>
<evidence type="ECO:0000313" key="10">
    <source>
        <dbReference type="Proteomes" id="UP000026714"/>
    </source>
</evidence>
<keyword evidence="4 7" id="KW-0812">Transmembrane</keyword>
<feature type="transmembrane region" description="Helical" evidence="7">
    <location>
        <begin position="316"/>
        <end position="336"/>
    </location>
</feature>
<sequence>MSTMSIGLTMFGAMLVLMAVRVPIAISMFVPGALGYIVLSGWDPLLAHLKGAVYGRVSVYDLSVIPLFMLMGAFAVQGGLSKALFDFANALLGRFRGGMAMAGVLACAAFGSISGSTVATTATIAQVAYPEMRRIGFSGRLATAALATGGTMGVLLPPSVTLMVYAILTEQNITKMFLAAYVPALLAAAGYILAIALVVRLQPGQAPAAQAASGREIATAAARVWPIMTIFVVVFGGIYGGLFTATEGAAIGNLLTFAITLIKREMTLDKLLACIRTTAQTSGMIFLIFIGADMINAALALSQLPAQLADIVSHLQISPMVVMAGIMVFYILLGCVMDEMSMILLTVPTLFPVIMGMDFFGLDASDKALWFGILILTVCEIGMIFPPVGLNVYIMNGLAKDVPMVETYKGVVPFLLTDAVRLALLIGFPSIALWLVHRLTG</sequence>
<organism evidence="9 10">
    <name type="scientific">Sphaerotilus natans subsp. natans DSM 6575</name>
    <dbReference type="NCBI Taxonomy" id="1286631"/>
    <lineage>
        <taxon>Bacteria</taxon>
        <taxon>Pseudomonadati</taxon>
        <taxon>Pseudomonadota</taxon>
        <taxon>Betaproteobacteria</taxon>
        <taxon>Burkholderiales</taxon>
        <taxon>Sphaerotilaceae</taxon>
        <taxon>Sphaerotilus</taxon>
    </lineage>
</organism>
<keyword evidence="3 7" id="KW-0997">Cell inner membrane</keyword>
<feature type="transmembrane region" description="Helical" evidence="7">
    <location>
        <begin position="415"/>
        <end position="436"/>
    </location>
</feature>
<feature type="transmembrane region" description="Helical" evidence="7">
    <location>
        <begin position="245"/>
        <end position="262"/>
    </location>
</feature>
<dbReference type="eggNOG" id="COG1593">
    <property type="taxonomic scope" value="Bacteria"/>
</dbReference>
<comment type="subunit">
    <text evidence="7">The complex comprises the extracytoplasmic solute receptor protein and the two transmembrane proteins.</text>
</comment>
<evidence type="ECO:0000256" key="2">
    <source>
        <dbReference type="ARBA" id="ARBA00022475"/>
    </source>
</evidence>
<feature type="transmembrane region" description="Helical" evidence="7">
    <location>
        <begin position="368"/>
        <end position="394"/>
    </location>
</feature>
<feature type="domain" description="TRAP C4-dicarboxylate transport system permease DctM subunit" evidence="8">
    <location>
        <begin position="11"/>
        <end position="430"/>
    </location>
</feature>
<dbReference type="Pfam" id="PF06808">
    <property type="entry name" value="DctM"/>
    <property type="match status" value="1"/>
</dbReference>
<evidence type="ECO:0000259" key="8">
    <source>
        <dbReference type="Pfam" id="PF06808"/>
    </source>
</evidence>
<evidence type="ECO:0000256" key="7">
    <source>
        <dbReference type="RuleBase" id="RU369079"/>
    </source>
</evidence>
<dbReference type="Proteomes" id="UP000026714">
    <property type="component" value="Unassembled WGS sequence"/>
</dbReference>
<feature type="transmembrane region" description="Helical" evidence="7">
    <location>
        <begin position="6"/>
        <end position="39"/>
    </location>
</feature>
<evidence type="ECO:0000256" key="5">
    <source>
        <dbReference type="ARBA" id="ARBA00022989"/>
    </source>
</evidence>
<evidence type="ECO:0000256" key="4">
    <source>
        <dbReference type="ARBA" id="ARBA00022692"/>
    </source>
</evidence>
<dbReference type="RefSeq" id="WP_037484312.1">
    <property type="nucleotide sequence ID" value="NZ_AZRA01000100.1"/>
</dbReference>
<keyword evidence="5 7" id="KW-1133">Transmembrane helix</keyword>
<keyword evidence="10" id="KW-1185">Reference proteome</keyword>
<evidence type="ECO:0000313" key="9">
    <source>
        <dbReference type="EMBL" id="KDB51075.1"/>
    </source>
</evidence>
<feature type="transmembrane region" description="Helical" evidence="7">
    <location>
        <begin position="343"/>
        <end position="362"/>
    </location>
</feature>
<evidence type="ECO:0000256" key="3">
    <source>
        <dbReference type="ARBA" id="ARBA00022519"/>
    </source>
</evidence>
<dbReference type="STRING" id="34103.SAMN05421778_12816"/>